<evidence type="ECO:0000313" key="1">
    <source>
        <dbReference type="EMBL" id="MDF1587411.1"/>
    </source>
</evidence>
<dbReference type="RefSeq" id="WP_327789834.1">
    <property type="nucleotide sequence ID" value="NZ_JARGEQ010000127.1"/>
</dbReference>
<dbReference type="EMBL" id="JARGEQ010000127">
    <property type="protein sequence ID" value="MDF1587411.1"/>
    <property type="molecule type" value="Genomic_DNA"/>
</dbReference>
<comment type="caution">
    <text evidence="1">The sequence shown here is derived from an EMBL/GenBank/DDBJ whole genome shotgun (WGS) entry which is preliminary data.</text>
</comment>
<dbReference type="SUPFAM" id="SSF143100">
    <property type="entry name" value="TTHA1013/TTHA0281-like"/>
    <property type="match status" value="1"/>
</dbReference>
<name>A0AAP4D7N8_9PROT</name>
<sequence length="74" mass="8150">MQLTLTAVFREVPEGVIGWIEELPGVNVQEPTLAEARESVREAASEILAANRKLSRTEFADDDVLRETIIVNAA</sequence>
<dbReference type="Gene3D" id="3.30.160.250">
    <property type="match status" value="1"/>
</dbReference>
<organism evidence="1 2">
    <name type="scientific">Marinimicrococcus flavescens</name>
    <dbReference type="NCBI Taxonomy" id="3031815"/>
    <lineage>
        <taxon>Bacteria</taxon>
        <taxon>Pseudomonadati</taxon>
        <taxon>Pseudomonadota</taxon>
        <taxon>Alphaproteobacteria</taxon>
        <taxon>Geminicoccales</taxon>
        <taxon>Geminicoccaceae</taxon>
        <taxon>Marinimicrococcus</taxon>
    </lineage>
</organism>
<reference evidence="1 2" key="1">
    <citation type="submission" date="2023-03" db="EMBL/GenBank/DDBJ databases">
        <title>YIM 152171 draft genome.</title>
        <authorList>
            <person name="Yang Z."/>
        </authorList>
    </citation>
    <scope>NUCLEOTIDE SEQUENCE [LARGE SCALE GENOMIC DNA]</scope>
    <source>
        <strain evidence="1 2">YIM 152171</strain>
    </source>
</reference>
<gene>
    <name evidence="1" type="ORF">PZ740_13570</name>
</gene>
<evidence type="ECO:0008006" key="3">
    <source>
        <dbReference type="Google" id="ProtNLM"/>
    </source>
</evidence>
<dbReference type="Proteomes" id="UP001301140">
    <property type="component" value="Unassembled WGS sequence"/>
</dbReference>
<dbReference type="AlphaFoldDB" id="A0AAP4D7N8"/>
<protein>
    <recommendedName>
        <fullName evidence="3">Type II toxin-antitoxin system HicB family antitoxin</fullName>
    </recommendedName>
</protein>
<proteinExistence type="predicted"/>
<dbReference type="InterPro" id="IPR035069">
    <property type="entry name" value="TTHA1013/TTHA0281-like"/>
</dbReference>
<accession>A0AAP4D7N8</accession>
<keyword evidence="2" id="KW-1185">Reference proteome</keyword>
<evidence type="ECO:0000313" key="2">
    <source>
        <dbReference type="Proteomes" id="UP001301140"/>
    </source>
</evidence>